<name>A0AAU9LM79_9ASTR</name>
<gene>
    <name evidence="2" type="ORF">LVIROSA_LOCUS2359</name>
</gene>
<dbReference type="SUPFAM" id="SSF53223">
    <property type="entry name" value="Aminoacid dehydrogenase-like, N-terminal domain"/>
    <property type="match status" value="1"/>
</dbReference>
<reference evidence="2 3" key="1">
    <citation type="submission" date="2022-01" db="EMBL/GenBank/DDBJ databases">
        <authorList>
            <person name="Xiong W."/>
            <person name="Schranz E."/>
        </authorList>
    </citation>
    <scope>NUCLEOTIDE SEQUENCE [LARGE SCALE GENOMIC DNA]</scope>
</reference>
<evidence type="ECO:0000313" key="2">
    <source>
        <dbReference type="EMBL" id="CAH1414446.1"/>
    </source>
</evidence>
<keyword evidence="3" id="KW-1185">Reference proteome</keyword>
<proteinExistence type="predicted"/>
<evidence type="ECO:0000313" key="3">
    <source>
        <dbReference type="Proteomes" id="UP001157418"/>
    </source>
</evidence>
<organism evidence="2 3">
    <name type="scientific">Lactuca virosa</name>
    <dbReference type="NCBI Taxonomy" id="75947"/>
    <lineage>
        <taxon>Eukaryota</taxon>
        <taxon>Viridiplantae</taxon>
        <taxon>Streptophyta</taxon>
        <taxon>Embryophyta</taxon>
        <taxon>Tracheophyta</taxon>
        <taxon>Spermatophyta</taxon>
        <taxon>Magnoliopsida</taxon>
        <taxon>eudicotyledons</taxon>
        <taxon>Gunneridae</taxon>
        <taxon>Pentapetalae</taxon>
        <taxon>asterids</taxon>
        <taxon>campanulids</taxon>
        <taxon>Asterales</taxon>
        <taxon>Asteraceae</taxon>
        <taxon>Cichorioideae</taxon>
        <taxon>Cichorieae</taxon>
        <taxon>Lactucinae</taxon>
        <taxon>Lactuca</taxon>
    </lineage>
</organism>
<sequence length="227" mass="25167">MKPKHLSSETSMIHDCKRMIGERVRQAFQATIVVDDNRNEISDAKIRVLNAKEVKRSYQRLSRLAPPRPSSSSERLPHNVCFLHLMVERKGVGVKGGAVDFAGKEIGRNREVDWSEKKREGDYGGLVREEEEGEEWGRGRIPTPTVNSGKDHTPPSPPKPSLRSTIDWWNLDISVVVAMALHVDHKATIIDGKAIAQTIRSEIASEVSTLIEKYGKAPGLAVVICGA</sequence>
<dbReference type="EMBL" id="CAKMRJ010000001">
    <property type="protein sequence ID" value="CAH1414446.1"/>
    <property type="molecule type" value="Genomic_DNA"/>
</dbReference>
<accession>A0AAU9LM79</accession>
<dbReference type="AlphaFoldDB" id="A0AAU9LM79"/>
<dbReference type="Proteomes" id="UP001157418">
    <property type="component" value="Unassembled WGS sequence"/>
</dbReference>
<comment type="caution">
    <text evidence="2">The sequence shown here is derived from an EMBL/GenBank/DDBJ whole genome shotgun (WGS) entry which is preliminary data.</text>
</comment>
<evidence type="ECO:0000256" key="1">
    <source>
        <dbReference type="SAM" id="MobiDB-lite"/>
    </source>
</evidence>
<protein>
    <submittedName>
        <fullName evidence="2">Uncharacterized protein</fullName>
    </submittedName>
</protein>
<dbReference type="InterPro" id="IPR046346">
    <property type="entry name" value="Aminoacid_DH-like_N_sf"/>
</dbReference>
<feature type="region of interest" description="Disordered" evidence="1">
    <location>
        <begin position="118"/>
        <end position="162"/>
    </location>
</feature>